<dbReference type="OrthoDB" id="9153118at2"/>
<dbReference type="Pfam" id="PF04245">
    <property type="entry name" value="NA37"/>
    <property type="match status" value="1"/>
</dbReference>
<dbReference type="RefSeq" id="WP_057954619.1">
    <property type="nucleotide sequence ID" value="NZ_CP013118.1"/>
</dbReference>
<dbReference type="AlphaFoldDB" id="A0A0S2I4Q6"/>
<evidence type="ECO:0000313" key="1">
    <source>
        <dbReference type="EMBL" id="ALO17334.1"/>
    </source>
</evidence>
<dbReference type="STRING" id="1307839.L21SP5_03737"/>
<accession>A0A0S2I4Q6</accession>
<name>A0A0S2I4Q6_9BACT</name>
<evidence type="ECO:0000313" key="2">
    <source>
        <dbReference type="Proteomes" id="UP000064893"/>
    </source>
</evidence>
<gene>
    <name evidence="1" type="ORF">L21SP5_03737</name>
</gene>
<protein>
    <submittedName>
        <fullName evidence="1">37-kD nucleoid-associated bacterial protein</fullName>
    </submittedName>
</protein>
<dbReference type="PATRIC" id="fig|1307839.3.peg.3995"/>
<sequence>MFDFSEVSLKNIIIHKVGSNQEEQSLELSESVLPELEEDIEHLLVDFFLRPFKPDAYYHFEHENGLDFHEMFQHTQKLFGDPNLFAAQSQYIARHLHSVSTHPNIKQGEVYVVHFAGCVVDDEITDAIGIFKSENKDTFLKVVQQNNHYNVDMQTGINIKKLDKGCLIFNTEEAEGYKISIVDKTNQSGEAMYWMNEFLKVNIREDEFYDTKNYIDLCKAFSDDVLTEENNFNTPDQLNFMKRSQEYFENHDKFDEQNFEQEVINEPDIIDAFKDFKGEFKEQYETEPNSDFKISKPALKKQKKYFRPVIKLDKNFHLYVHGNPENMEKGFDDIRRMNYYKLYFNEEN</sequence>
<reference evidence="1 2" key="1">
    <citation type="submission" date="2015-11" db="EMBL/GenBank/DDBJ databases">
        <title>Description and complete genome sequence of a novel strain predominating in hypersaline microbial mats and representing a new family of the Bacteriodetes phylum.</title>
        <authorList>
            <person name="Spring S."/>
            <person name="Bunk B."/>
            <person name="Sproer C."/>
            <person name="Klenk H.-P."/>
        </authorList>
    </citation>
    <scope>NUCLEOTIDE SEQUENCE [LARGE SCALE GENOMIC DNA]</scope>
    <source>
        <strain evidence="1 2">L21-Spi-D4</strain>
    </source>
</reference>
<dbReference type="Proteomes" id="UP000064893">
    <property type="component" value="Chromosome"/>
</dbReference>
<dbReference type="EMBL" id="CP013118">
    <property type="protein sequence ID" value="ALO17334.1"/>
    <property type="molecule type" value="Genomic_DNA"/>
</dbReference>
<organism evidence="1 2">
    <name type="scientific">Salinivirga cyanobacteriivorans</name>
    <dbReference type="NCBI Taxonomy" id="1307839"/>
    <lineage>
        <taxon>Bacteria</taxon>
        <taxon>Pseudomonadati</taxon>
        <taxon>Bacteroidota</taxon>
        <taxon>Bacteroidia</taxon>
        <taxon>Bacteroidales</taxon>
        <taxon>Salinivirgaceae</taxon>
        <taxon>Salinivirga</taxon>
    </lineage>
</organism>
<proteinExistence type="predicted"/>
<dbReference type="KEGG" id="blq:L21SP5_03737"/>
<keyword evidence="2" id="KW-1185">Reference proteome</keyword>
<dbReference type="InterPro" id="IPR007358">
    <property type="entry name" value="Nucleoid_associated_NdpA"/>
</dbReference>
<dbReference type="GO" id="GO:0009295">
    <property type="term" value="C:nucleoid"/>
    <property type="evidence" value="ECO:0007669"/>
    <property type="project" value="InterPro"/>
</dbReference>